<dbReference type="Proteomes" id="UP001201985">
    <property type="component" value="Unassembled WGS sequence"/>
</dbReference>
<sequence length="565" mass="62711">ERLVPGGLPTEATVAQVLVARYADHLPLYRQAQMLARQGLTLGREVLADWLGTAAQEIRPVLRRLREILLASPRLFADETTLPVLDPGRGKVKKGYAWALARDDRPWGGRDPPAVVFRYAPGRGQEYAKALLADYRGIVQCDGYAAYKAVAGDRTLAFCWAHVRRGFVDLAKGGAAPIAAEVLQRIAALYAIEAEIRGRPAEERLTVRQARSWPLVTELFTWLDAQLGRLPRSSPTAEAIRYALNHRQGLEQFLDDGRIEVDNNTVERAIRPICLSRKNALSERLVPGGLPTEATVAQVLVARYADHLPLYRQAQMLARQGLTLGREVLADWLGTAAQEIRPVVRRLREILLASPRLFADETTLPVLDPGRGKVKKGYAWALVRNDRAWGGRDPPAVVFRYAPGRGQEHARALLAGYRGIVQCDGYAAYKALVTGGDMTLAFCWAHVRRGFFDLAKGGAAPIAAEVLQRIAALYAIEAEIRGRPVEERLAVRQARSRPLVAELFTWLDAQLARLPRSSPTAEAIRYALNHRQGLERFLDDGRIEVDNNTVERAIRPICLSRKNAL</sequence>
<feature type="domain" description="Transposase IS66 central" evidence="1">
    <location>
        <begin position="289"/>
        <end position="565"/>
    </location>
</feature>
<dbReference type="InterPro" id="IPR052344">
    <property type="entry name" value="Transposase-related"/>
</dbReference>
<feature type="non-terminal residue" evidence="2">
    <location>
        <position position="1"/>
    </location>
</feature>
<dbReference type="PANTHER" id="PTHR33678">
    <property type="entry name" value="BLL1576 PROTEIN"/>
    <property type="match status" value="1"/>
</dbReference>
<dbReference type="PANTHER" id="PTHR33678:SF1">
    <property type="entry name" value="BLL1576 PROTEIN"/>
    <property type="match status" value="1"/>
</dbReference>
<dbReference type="InterPro" id="IPR004291">
    <property type="entry name" value="Transposase_IS66_central"/>
</dbReference>
<dbReference type="RefSeq" id="WP_241793145.1">
    <property type="nucleotide sequence ID" value="NZ_JALBUU010000012.1"/>
</dbReference>
<feature type="domain" description="Transposase IS66 central" evidence="1">
    <location>
        <begin position="7"/>
        <end position="281"/>
    </location>
</feature>
<evidence type="ECO:0000313" key="3">
    <source>
        <dbReference type="Proteomes" id="UP001201985"/>
    </source>
</evidence>
<dbReference type="EMBL" id="JALBUU010000012">
    <property type="protein sequence ID" value="MCI0754846.1"/>
    <property type="molecule type" value="Genomic_DNA"/>
</dbReference>
<reference evidence="2 3" key="1">
    <citation type="submission" date="2022-03" db="EMBL/GenBank/DDBJ databases">
        <title>Complete genome analysis of Roseomonas KG 17.1 : a prolific producer of plant growth promoters.</title>
        <authorList>
            <person name="Saadouli I."/>
            <person name="Najjari A."/>
            <person name="Mosbah A."/>
            <person name="Ouzari H.I."/>
        </authorList>
    </citation>
    <scope>NUCLEOTIDE SEQUENCE [LARGE SCALE GENOMIC DNA]</scope>
    <source>
        <strain evidence="2 3">KG17-1</strain>
    </source>
</reference>
<evidence type="ECO:0000259" key="1">
    <source>
        <dbReference type="Pfam" id="PF03050"/>
    </source>
</evidence>
<accession>A0ABS9W6D4</accession>
<feature type="non-terminal residue" evidence="2">
    <location>
        <position position="565"/>
    </location>
</feature>
<keyword evidence="3" id="KW-1185">Reference proteome</keyword>
<organism evidence="2 3">
    <name type="scientific">Teichococcus vastitatis</name>
    <dbReference type="NCBI Taxonomy" id="2307076"/>
    <lineage>
        <taxon>Bacteria</taxon>
        <taxon>Pseudomonadati</taxon>
        <taxon>Pseudomonadota</taxon>
        <taxon>Alphaproteobacteria</taxon>
        <taxon>Acetobacterales</taxon>
        <taxon>Roseomonadaceae</taxon>
        <taxon>Roseomonas</taxon>
    </lineage>
</organism>
<comment type="caution">
    <text evidence="2">The sequence shown here is derived from an EMBL/GenBank/DDBJ whole genome shotgun (WGS) entry which is preliminary data.</text>
</comment>
<protein>
    <submittedName>
        <fullName evidence="2">IS66 family transposase</fullName>
    </submittedName>
</protein>
<gene>
    <name evidence="2" type="ORF">MON41_13955</name>
</gene>
<dbReference type="NCBIfam" id="NF033517">
    <property type="entry name" value="transpos_IS66"/>
    <property type="match status" value="2"/>
</dbReference>
<dbReference type="Pfam" id="PF03050">
    <property type="entry name" value="DDE_Tnp_IS66"/>
    <property type="match status" value="2"/>
</dbReference>
<proteinExistence type="predicted"/>
<name>A0ABS9W6D4_9PROT</name>
<evidence type="ECO:0000313" key="2">
    <source>
        <dbReference type="EMBL" id="MCI0754846.1"/>
    </source>
</evidence>